<dbReference type="InterPro" id="IPR005248">
    <property type="entry name" value="NadD/NMNAT"/>
</dbReference>
<accession>A0A381UZG0</accession>
<dbReference type="GO" id="GO:0005524">
    <property type="term" value="F:ATP binding"/>
    <property type="evidence" value="ECO:0007669"/>
    <property type="project" value="UniProtKB-KW"/>
</dbReference>
<reference evidence="9" key="1">
    <citation type="submission" date="2018-05" db="EMBL/GenBank/DDBJ databases">
        <authorList>
            <person name="Lanie J.A."/>
            <person name="Ng W.-L."/>
            <person name="Kazmierczak K.M."/>
            <person name="Andrzejewski T.M."/>
            <person name="Davidsen T.M."/>
            <person name="Wayne K.J."/>
            <person name="Tettelin H."/>
            <person name="Glass J.I."/>
            <person name="Rusch D."/>
            <person name="Podicherti R."/>
            <person name="Tsui H.-C.T."/>
            <person name="Winkler M.E."/>
        </authorList>
    </citation>
    <scope>NUCLEOTIDE SEQUENCE</scope>
</reference>
<evidence type="ECO:0000256" key="5">
    <source>
        <dbReference type="ARBA" id="ARBA00022741"/>
    </source>
</evidence>
<evidence type="ECO:0000256" key="1">
    <source>
        <dbReference type="ARBA" id="ARBA00004790"/>
    </source>
</evidence>
<dbReference type="AlphaFoldDB" id="A0A381UZG0"/>
<sequence>MAERAILDLELEKVIFVPTGAPWMKANTNITPGLHRINMLRLALSDNPLFEVSTLETNRFGPSYTIDTLELIRKEYGDQTRMYFLMGSDALYRFADWKKPREVLDLSYLVVFTRAVTENIANILLHPVFEKRKDKIIEKNSVNIAISSSAIRDMIRNNSPLEGKVPDKVVEYIIEERLYTDE</sequence>
<evidence type="ECO:0000256" key="6">
    <source>
        <dbReference type="ARBA" id="ARBA00022840"/>
    </source>
</evidence>
<evidence type="ECO:0000313" key="9">
    <source>
        <dbReference type="EMBL" id="SVA33485.1"/>
    </source>
</evidence>
<dbReference type="Gene3D" id="3.40.50.620">
    <property type="entry name" value="HUPs"/>
    <property type="match status" value="1"/>
</dbReference>
<evidence type="ECO:0000256" key="3">
    <source>
        <dbReference type="ARBA" id="ARBA00022679"/>
    </source>
</evidence>
<dbReference type="InterPro" id="IPR004821">
    <property type="entry name" value="Cyt_trans-like"/>
</dbReference>
<comment type="pathway">
    <text evidence="1">Cofactor biosynthesis; NAD(+) biosynthesis.</text>
</comment>
<dbReference type="HAMAP" id="MF_00244">
    <property type="entry name" value="NaMN_adenylyltr"/>
    <property type="match status" value="1"/>
</dbReference>
<gene>
    <name evidence="9" type="ORF">METZ01_LOCUS86339</name>
</gene>
<dbReference type="InterPro" id="IPR014729">
    <property type="entry name" value="Rossmann-like_a/b/a_fold"/>
</dbReference>
<dbReference type="PANTHER" id="PTHR39321">
    <property type="entry name" value="NICOTINATE-NUCLEOTIDE ADENYLYLTRANSFERASE-RELATED"/>
    <property type="match status" value="1"/>
</dbReference>
<evidence type="ECO:0000256" key="7">
    <source>
        <dbReference type="ARBA" id="ARBA00023027"/>
    </source>
</evidence>
<dbReference type="EMBL" id="UINC01007465">
    <property type="protein sequence ID" value="SVA33485.1"/>
    <property type="molecule type" value="Genomic_DNA"/>
</dbReference>
<name>A0A381UZG0_9ZZZZ</name>
<keyword evidence="5" id="KW-0547">Nucleotide-binding</keyword>
<dbReference type="PANTHER" id="PTHR39321:SF3">
    <property type="entry name" value="PHOSPHOPANTETHEINE ADENYLYLTRANSFERASE"/>
    <property type="match status" value="1"/>
</dbReference>
<dbReference type="Pfam" id="PF01467">
    <property type="entry name" value="CTP_transf_like"/>
    <property type="match status" value="1"/>
</dbReference>
<feature type="domain" description="Cytidyltransferase-like" evidence="8">
    <location>
        <begin position="1"/>
        <end position="153"/>
    </location>
</feature>
<dbReference type="CDD" id="cd02165">
    <property type="entry name" value="NMNAT"/>
    <property type="match status" value="1"/>
</dbReference>
<evidence type="ECO:0000259" key="8">
    <source>
        <dbReference type="Pfam" id="PF01467"/>
    </source>
</evidence>
<dbReference type="SUPFAM" id="SSF52374">
    <property type="entry name" value="Nucleotidylyl transferase"/>
    <property type="match status" value="1"/>
</dbReference>
<dbReference type="GO" id="GO:0070566">
    <property type="term" value="F:adenylyltransferase activity"/>
    <property type="evidence" value="ECO:0007669"/>
    <property type="project" value="UniProtKB-ARBA"/>
</dbReference>
<dbReference type="GO" id="GO:0009435">
    <property type="term" value="P:NAD+ biosynthetic process"/>
    <property type="evidence" value="ECO:0007669"/>
    <property type="project" value="UniProtKB-UniPathway"/>
</dbReference>
<keyword evidence="2" id="KW-0662">Pyridine nucleotide biosynthesis</keyword>
<keyword evidence="3" id="KW-0808">Transferase</keyword>
<keyword evidence="4" id="KW-0548">Nucleotidyltransferase</keyword>
<dbReference type="UniPathway" id="UPA00253"/>
<protein>
    <recommendedName>
        <fullName evidence="8">Cytidyltransferase-like domain-containing protein</fullName>
    </recommendedName>
</protein>
<dbReference type="NCBIfam" id="TIGR00482">
    <property type="entry name" value="nicotinate (nicotinamide) nucleotide adenylyltransferase"/>
    <property type="match status" value="1"/>
</dbReference>
<evidence type="ECO:0000256" key="4">
    <source>
        <dbReference type="ARBA" id="ARBA00022695"/>
    </source>
</evidence>
<keyword evidence="6" id="KW-0067">ATP-binding</keyword>
<keyword evidence="7" id="KW-0520">NAD</keyword>
<evidence type="ECO:0000256" key="2">
    <source>
        <dbReference type="ARBA" id="ARBA00022642"/>
    </source>
</evidence>
<proteinExistence type="inferred from homology"/>
<organism evidence="9">
    <name type="scientific">marine metagenome</name>
    <dbReference type="NCBI Taxonomy" id="408172"/>
    <lineage>
        <taxon>unclassified sequences</taxon>
        <taxon>metagenomes</taxon>
        <taxon>ecological metagenomes</taxon>
    </lineage>
</organism>